<dbReference type="InterPro" id="IPR014710">
    <property type="entry name" value="RmlC-like_jellyroll"/>
</dbReference>
<reference evidence="2" key="1">
    <citation type="submission" date="2021-02" db="EMBL/GenBank/DDBJ databases">
        <authorList>
            <person name="Nowell W R."/>
        </authorList>
    </citation>
    <scope>NUCLEOTIDE SEQUENCE</scope>
</reference>
<comment type="caution">
    <text evidence="2">The sequence shown here is derived from an EMBL/GenBank/DDBJ whole genome shotgun (WGS) entry which is preliminary data.</text>
</comment>
<evidence type="ECO:0000313" key="2">
    <source>
        <dbReference type="EMBL" id="CAF5188940.1"/>
    </source>
</evidence>
<dbReference type="EMBL" id="CAJOBJ010335962">
    <property type="protein sequence ID" value="CAF5188940.1"/>
    <property type="molecule type" value="Genomic_DNA"/>
</dbReference>
<name>A0A8S3HYQ8_9BILA</name>
<dbReference type="InterPro" id="IPR000595">
    <property type="entry name" value="cNMP-bd_dom"/>
</dbReference>
<protein>
    <recommendedName>
        <fullName evidence="1">Cyclic nucleotide-binding domain-containing protein</fullName>
    </recommendedName>
</protein>
<sequence length="123" mass="14005">MYYFFSLPVGFEGDLAFLDGKVHLHRLPDRYTLVKEGEQLNKLFFVIHGSISAYMKEISGPKKERVMFTNQANEISGLVSVLTGEPTLFSYRTHGLTDICTITKENFYELMRVQPNLVLPIAA</sequence>
<dbReference type="Pfam" id="PF00027">
    <property type="entry name" value="cNMP_binding"/>
    <property type="match status" value="1"/>
</dbReference>
<dbReference type="InterPro" id="IPR018490">
    <property type="entry name" value="cNMP-bd_dom_sf"/>
</dbReference>
<accession>A0A8S3HYQ8</accession>
<feature type="domain" description="Cyclic nucleotide-binding" evidence="1">
    <location>
        <begin position="32"/>
        <end position="111"/>
    </location>
</feature>
<proteinExistence type="predicted"/>
<gene>
    <name evidence="2" type="ORF">GIL414_LOCUS72245</name>
</gene>
<dbReference type="AlphaFoldDB" id="A0A8S3HYQ8"/>
<organism evidence="2 3">
    <name type="scientific">Rotaria magnacalcarata</name>
    <dbReference type="NCBI Taxonomy" id="392030"/>
    <lineage>
        <taxon>Eukaryota</taxon>
        <taxon>Metazoa</taxon>
        <taxon>Spiralia</taxon>
        <taxon>Gnathifera</taxon>
        <taxon>Rotifera</taxon>
        <taxon>Eurotatoria</taxon>
        <taxon>Bdelloidea</taxon>
        <taxon>Philodinida</taxon>
        <taxon>Philodinidae</taxon>
        <taxon>Rotaria</taxon>
    </lineage>
</organism>
<dbReference type="CDD" id="cd00038">
    <property type="entry name" value="CAP_ED"/>
    <property type="match status" value="1"/>
</dbReference>
<feature type="non-terminal residue" evidence="2">
    <location>
        <position position="1"/>
    </location>
</feature>
<dbReference type="Gene3D" id="2.60.120.10">
    <property type="entry name" value="Jelly Rolls"/>
    <property type="match status" value="1"/>
</dbReference>
<dbReference type="SUPFAM" id="SSF51206">
    <property type="entry name" value="cAMP-binding domain-like"/>
    <property type="match status" value="1"/>
</dbReference>
<dbReference type="Proteomes" id="UP000681720">
    <property type="component" value="Unassembled WGS sequence"/>
</dbReference>
<evidence type="ECO:0000313" key="3">
    <source>
        <dbReference type="Proteomes" id="UP000681720"/>
    </source>
</evidence>
<evidence type="ECO:0000259" key="1">
    <source>
        <dbReference type="PROSITE" id="PS50042"/>
    </source>
</evidence>
<dbReference type="PROSITE" id="PS50042">
    <property type="entry name" value="CNMP_BINDING_3"/>
    <property type="match status" value="1"/>
</dbReference>